<keyword evidence="1" id="KW-0472">Membrane</keyword>
<evidence type="ECO:0000256" key="1">
    <source>
        <dbReference type="SAM" id="Phobius"/>
    </source>
</evidence>
<keyword evidence="1" id="KW-0812">Transmembrane</keyword>
<name>A0A1H3Y221_9BACI</name>
<keyword evidence="1" id="KW-1133">Transmembrane helix</keyword>
<feature type="transmembrane region" description="Helical" evidence="1">
    <location>
        <begin position="62"/>
        <end position="80"/>
    </location>
</feature>
<reference evidence="2 3" key="1">
    <citation type="submission" date="2016-10" db="EMBL/GenBank/DDBJ databases">
        <authorList>
            <person name="de Groot N.N."/>
        </authorList>
    </citation>
    <scope>NUCLEOTIDE SEQUENCE [LARGE SCALE GENOMIC DNA]</scope>
    <source>
        <strain evidence="2 3">CCM7597</strain>
    </source>
</reference>
<dbReference type="AlphaFoldDB" id="A0A1H3Y221"/>
<dbReference type="Proteomes" id="UP000198584">
    <property type="component" value="Unassembled WGS sequence"/>
</dbReference>
<keyword evidence="3" id="KW-1185">Reference proteome</keyword>
<protein>
    <submittedName>
        <fullName evidence="2">Uncharacterized protein</fullName>
    </submittedName>
</protein>
<evidence type="ECO:0000313" key="2">
    <source>
        <dbReference type="EMBL" id="SEA04894.1"/>
    </source>
</evidence>
<feature type="transmembrane region" description="Helical" evidence="1">
    <location>
        <begin position="6"/>
        <end position="21"/>
    </location>
</feature>
<dbReference type="RefSeq" id="WP_093042555.1">
    <property type="nucleotide sequence ID" value="NZ_FNQR01000002.1"/>
</dbReference>
<gene>
    <name evidence="2" type="ORF">SAMN05421743_102319</name>
</gene>
<dbReference type="EMBL" id="FNQR01000002">
    <property type="protein sequence ID" value="SEA04894.1"/>
    <property type="molecule type" value="Genomic_DNA"/>
</dbReference>
<feature type="transmembrane region" description="Helical" evidence="1">
    <location>
        <begin position="92"/>
        <end position="109"/>
    </location>
</feature>
<proteinExistence type="predicted"/>
<feature type="transmembrane region" description="Helical" evidence="1">
    <location>
        <begin position="28"/>
        <end position="50"/>
    </location>
</feature>
<accession>A0A1H3Y221</accession>
<organism evidence="2 3">
    <name type="scientific">Thalassobacillus cyri</name>
    <dbReference type="NCBI Taxonomy" id="571932"/>
    <lineage>
        <taxon>Bacteria</taxon>
        <taxon>Bacillati</taxon>
        <taxon>Bacillota</taxon>
        <taxon>Bacilli</taxon>
        <taxon>Bacillales</taxon>
        <taxon>Bacillaceae</taxon>
        <taxon>Thalassobacillus</taxon>
    </lineage>
</organism>
<sequence>MWTNVLLGLLIPWVILIYLYKKSPLLGILMYPLGVTIAFVANDWGFLLFWEVEPIHKNPSLPAIPISVGYFPLITNLFAYVKEKKPIDTWKLILLFSILTTFIELLVLWSGKIHYYNGWNILWTYFTYLAGFVVVNVYIKMLKKHHVPI</sequence>
<feature type="transmembrane region" description="Helical" evidence="1">
    <location>
        <begin position="121"/>
        <end position="139"/>
    </location>
</feature>
<evidence type="ECO:0000313" key="3">
    <source>
        <dbReference type="Proteomes" id="UP000198584"/>
    </source>
</evidence>